<dbReference type="PANTHER" id="PTHR11586:SF37">
    <property type="entry name" value="TRNA-BINDING DOMAIN-CONTAINING PROTEIN"/>
    <property type="match status" value="1"/>
</dbReference>
<reference evidence="5 6" key="1">
    <citation type="submission" date="2018-03" db="EMBL/GenBank/DDBJ databases">
        <title>Genomic Encyclopedia of Archaeal and Bacterial Type Strains, Phase II (KMG-II): from individual species to whole genera.</title>
        <authorList>
            <person name="Goeker M."/>
        </authorList>
    </citation>
    <scope>NUCLEOTIDE SEQUENCE [LARGE SCALE GENOMIC DNA]</scope>
    <source>
        <strain evidence="5 6">DSM 25027</strain>
    </source>
</reference>
<dbReference type="FunFam" id="2.40.50.140:FF:000165">
    <property type="entry name" value="Chaperone CsaA"/>
    <property type="match status" value="1"/>
</dbReference>
<protein>
    <submittedName>
        <fullName evidence="5">tRNA-binding protein</fullName>
    </submittedName>
</protein>
<dbReference type="Pfam" id="PF01588">
    <property type="entry name" value="tRNA_bind"/>
    <property type="match status" value="1"/>
</dbReference>
<accession>A0A2T0MF75</accession>
<gene>
    <name evidence="5" type="ORF">CLV81_0224</name>
</gene>
<dbReference type="InterPro" id="IPR008231">
    <property type="entry name" value="CsaA"/>
</dbReference>
<sequence length="117" mass="13258">MISKEYNNIIQWNDFAKIELRIGTVVSCEIFKEARNPAYKMIIDFGDFGFRKTSAQITDLYRPENVIGKQVVAVMNFPPKQIANFMSECLILGGVGENNEVTLIQPEREIQNGTKIG</sequence>
<evidence type="ECO:0000313" key="5">
    <source>
        <dbReference type="EMBL" id="PRX56230.1"/>
    </source>
</evidence>
<dbReference type="InterPro" id="IPR051270">
    <property type="entry name" value="Tyrosine-tRNA_ligase_regulator"/>
</dbReference>
<evidence type="ECO:0000256" key="3">
    <source>
        <dbReference type="PROSITE-ProRule" id="PRU00209"/>
    </source>
</evidence>
<proteinExistence type="predicted"/>
<dbReference type="Gene3D" id="2.40.50.140">
    <property type="entry name" value="Nucleic acid-binding proteins"/>
    <property type="match status" value="1"/>
</dbReference>
<dbReference type="NCBIfam" id="NF007494">
    <property type="entry name" value="PRK10089.1-3"/>
    <property type="match status" value="1"/>
</dbReference>
<keyword evidence="2 3" id="KW-0694">RNA-binding</keyword>
<dbReference type="NCBIfam" id="NF007495">
    <property type="entry name" value="PRK10089.1-4"/>
    <property type="match status" value="1"/>
</dbReference>
<comment type="caution">
    <text evidence="5">The sequence shown here is derived from an EMBL/GenBank/DDBJ whole genome shotgun (WGS) entry which is preliminary data.</text>
</comment>
<evidence type="ECO:0000313" key="6">
    <source>
        <dbReference type="Proteomes" id="UP000237640"/>
    </source>
</evidence>
<feature type="domain" description="TRNA-binding" evidence="4">
    <location>
        <begin position="14"/>
        <end position="117"/>
    </location>
</feature>
<dbReference type="RefSeq" id="WP_106144857.1">
    <property type="nucleotide sequence ID" value="NZ_PVYX01000001.1"/>
</dbReference>
<keyword evidence="6" id="KW-1185">Reference proteome</keyword>
<evidence type="ECO:0000256" key="1">
    <source>
        <dbReference type="ARBA" id="ARBA00022555"/>
    </source>
</evidence>
<organism evidence="5 6">
    <name type="scientific">Flagellimonas meridianipacifica</name>
    <dbReference type="NCBI Taxonomy" id="1080225"/>
    <lineage>
        <taxon>Bacteria</taxon>
        <taxon>Pseudomonadati</taxon>
        <taxon>Bacteroidota</taxon>
        <taxon>Flavobacteriia</taxon>
        <taxon>Flavobacteriales</taxon>
        <taxon>Flavobacteriaceae</taxon>
        <taxon>Flagellimonas</taxon>
    </lineage>
</organism>
<dbReference type="Proteomes" id="UP000237640">
    <property type="component" value="Unassembled WGS sequence"/>
</dbReference>
<dbReference type="InterPro" id="IPR002547">
    <property type="entry name" value="tRNA-bd_dom"/>
</dbReference>
<evidence type="ECO:0000259" key="4">
    <source>
        <dbReference type="PROSITE" id="PS50886"/>
    </source>
</evidence>
<dbReference type="EMBL" id="PVYX01000001">
    <property type="protein sequence ID" value="PRX56230.1"/>
    <property type="molecule type" value="Genomic_DNA"/>
</dbReference>
<dbReference type="NCBIfam" id="TIGR02222">
    <property type="entry name" value="chap_CsaA"/>
    <property type="match status" value="1"/>
</dbReference>
<dbReference type="OrthoDB" id="9794564at2"/>
<name>A0A2T0MF75_9FLAO</name>
<dbReference type="PROSITE" id="PS50886">
    <property type="entry name" value="TRBD"/>
    <property type="match status" value="1"/>
</dbReference>
<dbReference type="CDD" id="cd02798">
    <property type="entry name" value="tRNA_bind_CsaA"/>
    <property type="match status" value="1"/>
</dbReference>
<dbReference type="PANTHER" id="PTHR11586">
    <property type="entry name" value="TRNA-AMINOACYLATION COFACTOR ARC1 FAMILY MEMBER"/>
    <property type="match status" value="1"/>
</dbReference>
<dbReference type="SUPFAM" id="SSF50249">
    <property type="entry name" value="Nucleic acid-binding proteins"/>
    <property type="match status" value="1"/>
</dbReference>
<dbReference type="InterPro" id="IPR012340">
    <property type="entry name" value="NA-bd_OB-fold"/>
</dbReference>
<dbReference type="AlphaFoldDB" id="A0A2T0MF75"/>
<dbReference type="GO" id="GO:0000049">
    <property type="term" value="F:tRNA binding"/>
    <property type="evidence" value="ECO:0007669"/>
    <property type="project" value="UniProtKB-UniRule"/>
</dbReference>
<keyword evidence="1 3" id="KW-0820">tRNA-binding</keyword>
<evidence type="ECO:0000256" key="2">
    <source>
        <dbReference type="ARBA" id="ARBA00022884"/>
    </source>
</evidence>